<comment type="caution">
    <text evidence="2">The sequence shown here is derived from an EMBL/GenBank/DDBJ whole genome shotgun (WGS) entry which is preliminary data.</text>
</comment>
<dbReference type="EMBL" id="WPOC01000008">
    <property type="protein sequence ID" value="MVN15001.1"/>
    <property type="molecule type" value="Genomic_DNA"/>
</dbReference>
<dbReference type="InterPro" id="IPR010183">
    <property type="entry name" value="Phage_lambda_Bet"/>
</dbReference>
<protein>
    <submittedName>
        <fullName evidence="2">Phage recombination protein Bet</fullName>
    </submittedName>
</protein>
<dbReference type="RefSeq" id="WP_157005043.1">
    <property type="nucleotide sequence ID" value="NZ_WPOC01000008.1"/>
</dbReference>
<dbReference type="GO" id="GO:0006310">
    <property type="term" value="P:DNA recombination"/>
    <property type="evidence" value="ECO:0007669"/>
    <property type="project" value="InterPro"/>
</dbReference>
<feature type="region of interest" description="Disordered" evidence="1">
    <location>
        <begin position="187"/>
        <end position="219"/>
    </location>
</feature>
<dbReference type="GO" id="GO:0003677">
    <property type="term" value="F:DNA binding"/>
    <property type="evidence" value="ECO:0007669"/>
    <property type="project" value="InterPro"/>
</dbReference>
<evidence type="ECO:0000313" key="2">
    <source>
        <dbReference type="EMBL" id="MVN15001.1"/>
    </source>
</evidence>
<name>A0A6N8IGH8_9ACTN</name>
<evidence type="ECO:0000313" key="3">
    <source>
        <dbReference type="Proteomes" id="UP000468327"/>
    </source>
</evidence>
<reference evidence="2 3" key="1">
    <citation type="submission" date="2019-11" db="EMBL/GenBank/DDBJ databases">
        <title>Whole genome shotgun sequencing (WGS) data from Adlercreutzia equolifaciens ResAG-91, Eggerthella lenta MRI-F36, MRI-F37, MRI-F40, ResAG-49, ResAG-88, ResAG-121, ResAG-145, and Gordonibacter sp. ResAG-5, ResAG-26, ResAG-43, ResAG-50, ResAG-59.</title>
        <authorList>
            <person name="Stoll D.A."/>
            <person name="Danylec N."/>
            <person name="Franz C.M.A.P."/>
            <person name="Huch M."/>
        </authorList>
    </citation>
    <scope>NUCLEOTIDE SEQUENCE [LARGE SCALE GENOMIC DNA]</scope>
    <source>
        <strain evidence="2 3">ResAG-59</strain>
    </source>
</reference>
<keyword evidence="3" id="KW-1185">Reference proteome</keyword>
<accession>A0A6N8IGH8</accession>
<dbReference type="NCBIfam" id="TIGR01913">
    <property type="entry name" value="bet_lambda"/>
    <property type="match status" value="1"/>
</dbReference>
<sequence length="309" mass="34114">MSNELAPVEYKTESGNAITLSPDDVKTYLTKGNGHVTDSELLIYMQQCKNYKLDPFAHDVHLVKYSDDQPATVIIGKDAFQKRADNNPQYDGMESGVVYVSNGELKRRKGALVVPGDALVGAWAIVYRKDREHPTHVEVSLSEYDTGKSNWKRMPATMIVKVAKAQALREAFPNLFSGLYDESEIADASDNRGRQRRDQPANAEVLDISAPPTPGKQQEFGSKLRELKDMGLSVASVKSWCKEEYGHDIEELNDSEIDDAMEYIDQIMKEAVVEGQTVDIDAGEGSATVDEGNVGGAASCELLDEDIEF</sequence>
<dbReference type="AlphaFoldDB" id="A0A6N8IGH8"/>
<dbReference type="Proteomes" id="UP000468327">
    <property type="component" value="Unassembled WGS sequence"/>
</dbReference>
<feature type="compositionally biased region" description="Basic and acidic residues" evidence="1">
    <location>
        <begin position="189"/>
        <end position="199"/>
    </location>
</feature>
<organism evidence="2 3">
    <name type="scientific">Gordonibacter urolithinfaciens</name>
    <dbReference type="NCBI Taxonomy" id="1335613"/>
    <lineage>
        <taxon>Bacteria</taxon>
        <taxon>Bacillati</taxon>
        <taxon>Actinomycetota</taxon>
        <taxon>Coriobacteriia</taxon>
        <taxon>Eggerthellales</taxon>
        <taxon>Eggerthellaceae</taxon>
        <taxon>Gordonibacter</taxon>
    </lineage>
</organism>
<gene>
    <name evidence="2" type="primary">bet</name>
    <name evidence="2" type="ORF">GO738_06475</name>
</gene>
<dbReference type="Pfam" id="PF03837">
    <property type="entry name" value="RecT"/>
    <property type="match status" value="1"/>
</dbReference>
<dbReference type="InterPro" id="IPR018330">
    <property type="entry name" value="RecT_fam"/>
</dbReference>
<evidence type="ECO:0000256" key="1">
    <source>
        <dbReference type="SAM" id="MobiDB-lite"/>
    </source>
</evidence>
<proteinExistence type="predicted"/>